<name>A0A6M8HUE9_9PROT</name>
<gene>
    <name evidence="1" type="ORF">HN018_18720</name>
</gene>
<proteinExistence type="predicted"/>
<dbReference type="GO" id="GO:0008483">
    <property type="term" value="F:transaminase activity"/>
    <property type="evidence" value="ECO:0007669"/>
    <property type="project" value="UniProtKB-KW"/>
</dbReference>
<dbReference type="InterPro" id="IPR036188">
    <property type="entry name" value="FAD/NAD-bd_sf"/>
</dbReference>
<dbReference type="Proteomes" id="UP000500767">
    <property type="component" value="Chromosome"/>
</dbReference>
<organism evidence="1 2">
    <name type="scientific">Lichenicola cladoniae</name>
    <dbReference type="NCBI Taxonomy" id="1484109"/>
    <lineage>
        <taxon>Bacteria</taxon>
        <taxon>Pseudomonadati</taxon>
        <taxon>Pseudomonadota</taxon>
        <taxon>Alphaproteobacteria</taxon>
        <taxon>Acetobacterales</taxon>
        <taxon>Acetobacteraceae</taxon>
        <taxon>Lichenicola</taxon>
    </lineage>
</organism>
<sequence length="486" mass="50600">MTNMIETGALIVGGGPAGLAPLLAASYLDLLPRLLSDGLVIAEGGGHIGAGGIGRYIINSDSSAITFLSCVVDNPDPRLAAVAKHPAALAIAGCGRGAVPLALVGALMEQVGQALDTVVRDAPHGTVMTHHTALHTQRRADGRWSTRLRSTATGQDTEIVSASVVLACGGHQPDLRLENELVAGGSLLPDYGAKLIQSDVALTAAGLTDIRRRLAGVADPRIVVIGGSTSAVATVRLLLESLGSQLQAGAITLMHRRTLTLFYPSADAAREDGYLAFGPDDLCPVSGFVFRFGGLRFDSRDLVMQLLGVGGQPAEPRVTLHRLAGDPDQDGIAFDPAESRRVLDEADVVISCLGYRPRALPVLDMDGTVIPLLADQPGGALVNPQCGVVDAHGREIAGLLGIGLAAGFTPHGSMGGEPSFRGQANGLWLWQNDVGALVSRRILDRAVSIRSATELHAETGTSLKRPPVAPITMWSNSEYQPLAVEA</sequence>
<keyword evidence="2" id="KW-1185">Reference proteome</keyword>
<keyword evidence="1" id="KW-0032">Aminotransferase</keyword>
<evidence type="ECO:0000313" key="2">
    <source>
        <dbReference type="Proteomes" id="UP000500767"/>
    </source>
</evidence>
<dbReference type="Gene3D" id="3.50.50.60">
    <property type="entry name" value="FAD/NAD(P)-binding domain"/>
    <property type="match status" value="1"/>
</dbReference>
<dbReference type="SUPFAM" id="SSF51905">
    <property type="entry name" value="FAD/NAD(P)-binding domain"/>
    <property type="match status" value="1"/>
</dbReference>
<protein>
    <submittedName>
        <fullName evidence="1">Aminotransferase DegT</fullName>
    </submittedName>
</protein>
<dbReference type="KEGG" id="lck:HN018_18720"/>
<dbReference type="AlphaFoldDB" id="A0A6M8HUE9"/>
<accession>A0A6M8HUE9</accession>
<evidence type="ECO:0000313" key="1">
    <source>
        <dbReference type="EMBL" id="QKE91797.1"/>
    </source>
</evidence>
<dbReference type="RefSeq" id="WP_171835107.1">
    <property type="nucleotide sequence ID" value="NZ_CP053708.1"/>
</dbReference>
<keyword evidence="1" id="KW-0808">Transferase</keyword>
<dbReference type="PRINTS" id="PR00368">
    <property type="entry name" value="FADPNR"/>
</dbReference>
<reference evidence="1 2" key="1">
    <citation type="journal article" date="2014" name="World J. Microbiol. Biotechnol.">
        <title>Biodiversity and physiological characteristics of Antarctic and Arctic lichens-associated bacteria.</title>
        <authorList>
            <person name="Lee Y.M."/>
            <person name="Kim E.H."/>
            <person name="Lee H.K."/>
            <person name="Hong S.G."/>
        </authorList>
    </citation>
    <scope>NUCLEOTIDE SEQUENCE [LARGE SCALE GENOMIC DNA]</scope>
    <source>
        <strain evidence="1 2">PAMC 26569</strain>
    </source>
</reference>
<dbReference type="EMBL" id="CP053708">
    <property type="protein sequence ID" value="QKE91797.1"/>
    <property type="molecule type" value="Genomic_DNA"/>
</dbReference>